<dbReference type="InterPro" id="IPR027417">
    <property type="entry name" value="P-loop_NTPase"/>
</dbReference>
<organism evidence="2 3">
    <name type="scientific">Leptothoe spongobia TAU-MAC 1115</name>
    <dbReference type="NCBI Taxonomy" id="1967444"/>
    <lineage>
        <taxon>Bacteria</taxon>
        <taxon>Bacillati</taxon>
        <taxon>Cyanobacteriota</taxon>
        <taxon>Cyanophyceae</taxon>
        <taxon>Nodosilineales</taxon>
        <taxon>Cymatolegaceae</taxon>
        <taxon>Leptothoe</taxon>
        <taxon>Leptothoe spongobia</taxon>
    </lineage>
</organism>
<evidence type="ECO:0000256" key="1">
    <source>
        <dbReference type="ARBA" id="ARBA00022679"/>
    </source>
</evidence>
<name>A0A947DD38_9CYAN</name>
<dbReference type="EMBL" id="JADOES010000006">
    <property type="protein sequence ID" value="MBT9314747.1"/>
    <property type="molecule type" value="Genomic_DNA"/>
</dbReference>
<evidence type="ECO:0000313" key="2">
    <source>
        <dbReference type="EMBL" id="MBT9314747.1"/>
    </source>
</evidence>
<dbReference type="AlphaFoldDB" id="A0A947DD38"/>
<dbReference type="RefSeq" id="WP_215607820.1">
    <property type="nucleotide sequence ID" value="NZ_JADOES010000006.1"/>
</dbReference>
<dbReference type="Gene3D" id="3.40.50.300">
    <property type="entry name" value="P-loop containing nucleotide triphosphate hydrolases"/>
    <property type="match status" value="1"/>
</dbReference>
<dbReference type="Pfam" id="PF13469">
    <property type="entry name" value="Sulfotransfer_3"/>
    <property type="match status" value="1"/>
</dbReference>
<protein>
    <submittedName>
        <fullName evidence="2">Sulfotransferase</fullName>
    </submittedName>
</protein>
<comment type="caution">
    <text evidence="2">The sequence shown here is derived from an EMBL/GenBank/DDBJ whole genome shotgun (WGS) entry which is preliminary data.</text>
</comment>
<dbReference type="PANTHER" id="PTHR12788:SF10">
    <property type="entry name" value="PROTEIN-TYROSINE SULFOTRANSFERASE"/>
    <property type="match status" value="1"/>
</dbReference>
<dbReference type="PANTHER" id="PTHR12788">
    <property type="entry name" value="PROTEIN-TYROSINE SULFOTRANSFERASE 2"/>
    <property type="match status" value="1"/>
</dbReference>
<reference evidence="2" key="2">
    <citation type="journal article" date="2021" name="Mar. Drugs">
        <title>Genome Reduction and Secondary Metabolism of the Marine Sponge-Associated Cyanobacterium Leptothoe.</title>
        <authorList>
            <person name="Konstantinou D."/>
            <person name="Popin R.V."/>
            <person name="Fewer D.P."/>
            <person name="Sivonen K."/>
            <person name="Gkelis S."/>
        </authorList>
    </citation>
    <scope>NUCLEOTIDE SEQUENCE</scope>
    <source>
        <strain evidence="2">TAU-MAC 1115</strain>
    </source>
</reference>
<sequence>MIKSITQSPKRVFVVGCPRSGTTLLQSILLTSPSIISFPESHFFVNLFKRRTDFQKRFNLASQYSRPGFANFMGESGYQIVKSALPRYALTIQQQTQVFARTLDRIAKQERKSIWMEKTPDHVNFIDFIETHVRDALFIHIVRNGPDVVASLYDVTHKYPLEWEEPWEIERCLRKWITCVQNTYKHLHKPNHLLIKYETLVNDLDSASQKLTDFINVDLHTHLLTDRKDAFKDIALAREPWKANSVKPVYQKGKDKFSVLFDDDQKTYILDAIAKAKLTTIKD</sequence>
<gene>
    <name evidence="2" type="ORF">IXB50_04850</name>
</gene>
<accession>A0A947DD38</accession>
<evidence type="ECO:0000313" key="3">
    <source>
        <dbReference type="Proteomes" id="UP000717364"/>
    </source>
</evidence>
<keyword evidence="1" id="KW-0808">Transferase</keyword>
<reference evidence="2" key="1">
    <citation type="submission" date="2020-11" db="EMBL/GenBank/DDBJ databases">
        <authorList>
            <person name="Konstantinou D."/>
            <person name="Gkelis S."/>
            <person name="Popin R."/>
            <person name="Fewer D."/>
            <person name="Sivonen K."/>
        </authorList>
    </citation>
    <scope>NUCLEOTIDE SEQUENCE</scope>
    <source>
        <strain evidence="2">TAU-MAC 1115</strain>
    </source>
</reference>
<keyword evidence="3" id="KW-1185">Reference proteome</keyword>
<dbReference type="SUPFAM" id="SSF52540">
    <property type="entry name" value="P-loop containing nucleoside triphosphate hydrolases"/>
    <property type="match status" value="1"/>
</dbReference>
<dbReference type="InterPro" id="IPR026634">
    <property type="entry name" value="TPST-like"/>
</dbReference>
<dbReference type="Proteomes" id="UP000717364">
    <property type="component" value="Unassembled WGS sequence"/>
</dbReference>
<proteinExistence type="predicted"/>
<dbReference type="GO" id="GO:0008476">
    <property type="term" value="F:protein-tyrosine sulfotransferase activity"/>
    <property type="evidence" value="ECO:0007669"/>
    <property type="project" value="InterPro"/>
</dbReference>